<keyword evidence="7" id="KW-0406">Ion transport</keyword>
<dbReference type="EMBL" id="JAUQSZ010000004">
    <property type="protein sequence ID" value="MDO7842231.1"/>
    <property type="molecule type" value="Genomic_DNA"/>
</dbReference>
<keyword evidence="8 12" id="KW-0798">TonB box</keyword>
<evidence type="ECO:0000256" key="10">
    <source>
        <dbReference type="ARBA" id="ARBA00023237"/>
    </source>
</evidence>
<dbReference type="InterPro" id="IPR012910">
    <property type="entry name" value="Plug_dom"/>
</dbReference>
<name>A0ABT8ZXE3_9SPHN</name>
<evidence type="ECO:0000256" key="6">
    <source>
        <dbReference type="ARBA" id="ARBA00023004"/>
    </source>
</evidence>
<dbReference type="SUPFAM" id="SSF56935">
    <property type="entry name" value="Porins"/>
    <property type="match status" value="1"/>
</dbReference>
<dbReference type="Gene3D" id="2.40.170.20">
    <property type="entry name" value="TonB-dependent receptor, beta-barrel domain"/>
    <property type="match status" value="1"/>
</dbReference>
<evidence type="ECO:0000256" key="2">
    <source>
        <dbReference type="ARBA" id="ARBA00022448"/>
    </source>
</evidence>
<keyword evidence="6" id="KW-0408">Iron</keyword>
<dbReference type="PANTHER" id="PTHR32552:SF81">
    <property type="entry name" value="TONB-DEPENDENT OUTER MEMBRANE RECEPTOR"/>
    <property type="match status" value="1"/>
</dbReference>
<accession>A0ABT8ZXE3</accession>
<evidence type="ECO:0000256" key="8">
    <source>
        <dbReference type="ARBA" id="ARBA00023077"/>
    </source>
</evidence>
<sequence length="808" mass="85660">MKRFYGIVGYTALLCCGTALSGAASAQGTDDQAQPAAAPATTDMIGDIVVTARRREESLQSVPLAITAFSDDKLKQQAIFSSNDLDKAVPGLTVASSSGSPGLPTFAIRGRGTNYGAAAGAVETYFADVPLSAPFQAPTLYPQFFDLQSFQVLKGPQGTLFGRSTTGGAVVIVPRAPDDTFGGYVRLQGGTYGDFQAEGAINIPLAGDKAALRIAGFVWQRDGYSHSFAGTRETLTGQTLPAQDFNNRDQQMIRATLLLKPSDTFTNSTVLTYQRVADQASAGAGRLLAPTATGFGTVPDTGFGTQYSVSDVRFNNQPRTAFAAINTSTLTLSDALTIKNIAGYITAKGSPSQGTNADGNGSATISLPSLPYVGTNHQFTDELQLQGSLFDSRLNFIVGGLADITREPRGTGSIPIASGTIQTPVCTTPTTCTVAVSSRFAGTDIDSFGLFASGTFEVTPKLSVTAAFRHSWDHVSSLSGSASQTIAQAPGAQVPSVPQTLTLNETDFQGNTYNFGIDYHVNSDTLVYGGYRRGYKRGGFNDSAVAPLPKSFGPEGVDDFFGGLKTTFNIGGARTRFNVEGYYDKYQGQQVSFLGLALVSGVPNLVTVTTNVDKTTYAGFEFDLQSDVTKWLTLEGNYAYTDANNDKWTDTSVPGLTQSLADNPVPYVSKNKFSLTARLHGELPDGKGELVFAPTVTYQDSFNTYVSSVTLPYATQATLGLLFTGGAVPLLNINGLAAGANLVPSRTLVDLRVEWNHVLGSRFDIAANATNLTNKTYYTGTSATVIFGVESYAYGPPRMFTFDIKTKF</sequence>
<evidence type="ECO:0000259" key="15">
    <source>
        <dbReference type="Pfam" id="PF07715"/>
    </source>
</evidence>
<dbReference type="PROSITE" id="PS52016">
    <property type="entry name" value="TONB_DEPENDENT_REC_3"/>
    <property type="match status" value="1"/>
</dbReference>
<evidence type="ECO:0000256" key="9">
    <source>
        <dbReference type="ARBA" id="ARBA00023136"/>
    </source>
</evidence>
<evidence type="ECO:0000256" key="5">
    <source>
        <dbReference type="ARBA" id="ARBA00022692"/>
    </source>
</evidence>
<protein>
    <submittedName>
        <fullName evidence="16">TonB-dependent receptor</fullName>
    </submittedName>
</protein>
<feature type="chain" id="PRO_5045998770" evidence="13">
    <location>
        <begin position="27"/>
        <end position="808"/>
    </location>
</feature>
<reference evidence="16" key="1">
    <citation type="submission" date="2023-07" db="EMBL/GenBank/DDBJ databases">
        <authorList>
            <person name="Kim M.K."/>
        </authorList>
    </citation>
    <scope>NUCLEOTIDE SEQUENCE</scope>
    <source>
        <strain evidence="16">CA1-15</strain>
    </source>
</reference>
<evidence type="ECO:0000256" key="4">
    <source>
        <dbReference type="ARBA" id="ARBA00022496"/>
    </source>
</evidence>
<comment type="subcellular location">
    <subcellularLocation>
        <location evidence="1 11">Cell outer membrane</location>
        <topology evidence="1 11">Multi-pass membrane protein</topology>
    </subcellularLocation>
</comment>
<keyword evidence="4" id="KW-0410">Iron transport</keyword>
<evidence type="ECO:0000256" key="11">
    <source>
        <dbReference type="PROSITE-ProRule" id="PRU01360"/>
    </source>
</evidence>
<evidence type="ECO:0000259" key="14">
    <source>
        <dbReference type="Pfam" id="PF00593"/>
    </source>
</evidence>
<dbReference type="InterPro" id="IPR039426">
    <property type="entry name" value="TonB-dep_rcpt-like"/>
</dbReference>
<keyword evidence="5 11" id="KW-0812">Transmembrane</keyword>
<dbReference type="Proteomes" id="UP001176468">
    <property type="component" value="Unassembled WGS sequence"/>
</dbReference>
<dbReference type="RefSeq" id="WP_304560698.1">
    <property type="nucleotide sequence ID" value="NZ_JAUQSZ010000004.1"/>
</dbReference>
<dbReference type="PANTHER" id="PTHR32552">
    <property type="entry name" value="FERRICHROME IRON RECEPTOR-RELATED"/>
    <property type="match status" value="1"/>
</dbReference>
<keyword evidence="2 11" id="KW-0813">Transport</keyword>
<proteinExistence type="inferred from homology"/>
<dbReference type="InterPro" id="IPR036942">
    <property type="entry name" value="Beta-barrel_TonB_sf"/>
</dbReference>
<keyword evidence="10 11" id="KW-0998">Cell outer membrane</keyword>
<evidence type="ECO:0000256" key="3">
    <source>
        <dbReference type="ARBA" id="ARBA00022452"/>
    </source>
</evidence>
<evidence type="ECO:0000256" key="1">
    <source>
        <dbReference type="ARBA" id="ARBA00004571"/>
    </source>
</evidence>
<gene>
    <name evidence="16" type="ORF">Q5H94_07825</name>
</gene>
<keyword evidence="3 11" id="KW-1134">Transmembrane beta strand</keyword>
<comment type="caution">
    <text evidence="16">The sequence shown here is derived from an EMBL/GenBank/DDBJ whole genome shotgun (WGS) entry which is preliminary data.</text>
</comment>
<evidence type="ECO:0000313" key="16">
    <source>
        <dbReference type="EMBL" id="MDO7842231.1"/>
    </source>
</evidence>
<keyword evidence="9 11" id="KW-0472">Membrane</keyword>
<evidence type="ECO:0000256" key="13">
    <source>
        <dbReference type="SAM" id="SignalP"/>
    </source>
</evidence>
<feature type="domain" description="TonB-dependent receptor plug" evidence="15">
    <location>
        <begin position="59"/>
        <end position="169"/>
    </location>
</feature>
<keyword evidence="17" id="KW-1185">Reference proteome</keyword>
<dbReference type="Pfam" id="PF00593">
    <property type="entry name" value="TonB_dep_Rec_b-barrel"/>
    <property type="match status" value="1"/>
</dbReference>
<evidence type="ECO:0000256" key="12">
    <source>
        <dbReference type="RuleBase" id="RU003357"/>
    </source>
</evidence>
<organism evidence="16 17">
    <name type="scientific">Sphingomonas immobilis</name>
    <dbReference type="NCBI Taxonomy" id="3063997"/>
    <lineage>
        <taxon>Bacteria</taxon>
        <taxon>Pseudomonadati</taxon>
        <taxon>Pseudomonadota</taxon>
        <taxon>Alphaproteobacteria</taxon>
        <taxon>Sphingomonadales</taxon>
        <taxon>Sphingomonadaceae</taxon>
        <taxon>Sphingomonas</taxon>
    </lineage>
</organism>
<dbReference type="Pfam" id="PF07715">
    <property type="entry name" value="Plug"/>
    <property type="match status" value="1"/>
</dbReference>
<feature type="signal peptide" evidence="13">
    <location>
        <begin position="1"/>
        <end position="26"/>
    </location>
</feature>
<keyword evidence="13" id="KW-0732">Signal</keyword>
<dbReference type="InterPro" id="IPR000531">
    <property type="entry name" value="Beta-barrel_TonB"/>
</dbReference>
<evidence type="ECO:0000256" key="7">
    <source>
        <dbReference type="ARBA" id="ARBA00023065"/>
    </source>
</evidence>
<keyword evidence="16" id="KW-0675">Receptor</keyword>
<comment type="similarity">
    <text evidence="11 12">Belongs to the TonB-dependent receptor family.</text>
</comment>
<evidence type="ECO:0000313" key="17">
    <source>
        <dbReference type="Proteomes" id="UP001176468"/>
    </source>
</evidence>
<feature type="domain" description="TonB-dependent receptor-like beta-barrel" evidence="14">
    <location>
        <begin position="271"/>
        <end position="772"/>
    </location>
</feature>